<keyword evidence="3" id="KW-1185">Reference proteome</keyword>
<reference evidence="2 3" key="1">
    <citation type="submission" date="2019-12" db="EMBL/GenBank/DDBJ databases">
        <title>Spirosoma sp. HMF4905 genome sequencing and assembly.</title>
        <authorList>
            <person name="Kang H."/>
            <person name="Cha I."/>
            <person name="Kim H."/>
            <person name="Joh K."/>
        </authorList>
    </citation>
    <scope>NUCLEOTIDE SEQUENCE [LARGE SCALE GENOMIC DNA]</scope>
    <source>
        <strain evidence="2 3">HMF4905</strain>
    </source>
</reference>
<dbReference type="RefSeq" id="WP_157588243.1">
    <property type="nucleotide sequence ID" value="NZ_WPIN01000011.1"/>
</dbReference>
<feature type="chain" id="PRO_5029906712" description="Outer membrane protein beta-barrel domain-containing protein" evidence="1">
    <location>
        <begin position="21"/>
        <end position="216"/>
    </location>
</feature>
<dbReference type="Proteomes" id="UP000436006">
    <property type="component" value="Unassembled WGS sequence"/>
</dbReference>
<feature type="signal peptide" evidence="1">
    <location>
        <begin position="1"/>
        <end position="20"/>
    </location>
</feature>
<protein>
    <recommendedName>
        <fullName evidence="4">Outer membrane protein beta-barrel domain-containing protein</fullName>
    </recommendedName>
</protein>
<evidence type="ECO:0000313" key="3">
    <source>
        <dbReference type="Proteomes" id="UP000436006"/>
    </source>
</evidence>
<keyword evidence="1" id="KW-0732">Signal</keyword>
<accession>A0A7K1SI81</accession>
<name>A0A7K1SI81_9BACT</name>
<sequence length="216" mass="24403">MKKLYYLLTLCVCIPSAMQAQSKTDFYRLSHQQRSGFGFRMGLNYSLATVSDFYVNSSTPITSLGGVRPKSSYYLGGFYYKELIPNQLTYRLEANLQQKGVGSVDPVGKPVINARYYYLGVTPLIGLQLFNKLTIYTGPELNVLVAKTNSWGKGYPLEIGLTARLSYTVGKIGIEASYFRGFTRYDQLKDSSPFGGPFEFDFYNQNAQLGLIYHWQ</sequence>
<dbReference type="AlphaFoldDB" id="A0A7K1SI81"/>
<evidence type="ECO:0000313" key="2">
    <source>
        <dbReference type="EMBL" id="MVM33531.1"/>
    </source>
</evidence>
<dbReference type="EMBL" id="WPIN01000011">
    <property type="protein sequence ID" value="MVM33531.1"/>
    <property type="molecule type" value="Genomic_DNA"/>
</dbReference>
<proteinExistence type="predicted"/>
<organism evidence="2 3">
    <name type="scientific">Spirosoma arboris</name>
    <dbReference type="NCBI Taxonomy" id="2682092"/>
    <lineage>
        <taxon>Bacteria</taxon>
        <taxon>Pseudomonadati</taxon>
        <taxon>Bacteroidota</taxon>
        <taxon>Cytophagia</taxon>
        <taxon>Cytophagales</taxon>
        <taxon>Cytophagaceae</taxon>
        <taxon>Spirosoma</taxon>
    </lineage>
</organism>
<gene>
    <name evidence="2" type="ORF">GO755_26070</name>
</gene>
<evidence type="ECO:0008006" key="4">
    <source>
        <dbReference type="Google" id="ProtNLM"/>
    </source>
</evidence>
<evidence type="ECO:0000256" key="1">
    <source>
        <dbReference type="SAM" id="SignalP"/>
    </source>
</evidence>
<comment type="caution">
    <text evidence="2">The sequence shown here is derived from an EMBL/GenBank/DDBJ whole genome shotgun (WGS) entry which is preliminary data.</text>
</comment>